<feature type="binding site" evidence="10">
    <location>
        <begin position="160"/>
        <end position="161"/>
    </location>
    <ligand>
        <name>thiamine diphosphate</name>
        <dbReference type="ChEBI" id="CHEBI:58937"/>
    </ligand>
</feature>
<keyword evidence="6 10" id="KW-0460">Magnesium</keyword>
<evidence type="ECO:0000256" key="7">
    <source>
        <dbReference type="ARBA" id="ARBA00022977"/>
    </source>
</evidence>
<comment type="cofactor">
    <cofactor evidence="10">
        <name>thiamine diphosphate</name>
        <dbReference type="ChEBI" id="CHEBI:58937"/>
    </cofactor>
    <text evidence="10">Binds 1 thiamine pyrophosphate per subunit.</text>
</comment>
<comment type="caution">
    <text evidence="12">The sequence shown here is derived from an EMBL/GenBank/DDBJ whole genome shotgun (WGS) entry which is preliminary data.</text>
</comment>
<comment type="pathway">
    <text evidence="1 10">Metabolic intermediate biosynthesis; 1-deoxy-D-xylulose 5-phosphate biosynthesis; 1-deoxy-D-xylulose 5-phosphate from D-glyceraldehyde 3-phosphate and pyruvate: step 1/1.</text>
</comment>
<evidence type="ECO:0000256" key="3">
    <source>
        <dbReference type="ARBA" id="ARBA00011738"/>
    </source>
</evidence>
<dbReference type="InterPro" id="IPR020826">
    <property type="entry name" value="Transketolase_BS"/>
</dbReference>
<dbReference type="SUPFAM" id="SSF52518">
    <property type="entry name" value="Thiamin diphosphate-binding fold (THDP-binding)"/>
    <property type="match status" value="2"/>
</dbReference>
<evidence type="ECO:0000256" key="4">
    <source>
        <dbReference type="ARBA" id="ARBA00022679"/>
    </source>
</evidence>
<gene>
    <name evidence="10" type="primary">dxs</name>
    <name evidence="12" type="ORF">BSZ32_16345</name>
</gene>
<dbReference type="CDD" id="cd02007">
    <property type="entry name" value="TPP_DXS"/>
    <property type="match status" value="1"/>
</dbReference>
<dbReference type="GO" id="GO:0009228">
    <property type="term" value="P:thiamine biosynthetic process"/>
    <property type="evidence" value="ECO:0007669"/>
    <property type="project" value="UniProtKB-UniRule"/>
</dbReference>
<dbReference type="PROSITE" id="PS00801">
    <property type="entry name" value="TRANSKETOLASE_1"/>
    <property type="match status" value="1"/>
</dbReference>
<dbReference type="Gene3D" id="3.40.50.920">
    <property type="match status" value="1"/>
</dbReference>
<feature type="binding site" evidence="10">
    <location>
        <position position="159"/>
    </location>
    <ligand>
        <name>Mg(2+)</name>
        <dbReference type="ChEBI" id="CHEBI:18420"/>
    </ligand>
</feature>
<feature type="binding site" evidence="10">
    <location>
        <position position="377"/>
    </location>
    <ligand>
        <name>thiamine diphosphate</name>
        <dbReference type="ChEBI" id="CHEBI:58937"/>
    </ligand>
</feature>
<dbReference type="GO" id="GO:0016114">
    <property type="term" value="P:terpenoid biosynthetic process"/>
    <property type="evidence" value="ECO:0007669"/>
    <property type="project" value="UniProtKB-UniRule"/>
</dbReference>
<sequence>MTMKSDSSKSPEPLPRLLSTIQSPVDLKKLHRSDLPELAQEIRDVLISRLSVTGGHLGPNLGVVELSIALHYVFDSPTDKFTFDVSHQGYVHKMLTGRASEIHTIRTHDGLNGYLLRTESEHDCYGAGHAGTAVSAALGMASARDLAGKDFDVVAVAGDAAFTCGITLEALNNITDTTKKFIVVLNDNEWSIDKNVGALARHFNGLQTSATYSSVRSKTADIVEKFGGMGARKLAHKLEQGAKNLLAPSVLFEKFGIRYFGPIDGHNIGILVDTFEYLRDQDEPVVLHIITEKGRGYTPALDNPGKFHGLGAYKIEDGSTAAASLPTFSEIFGRKLTNFAKKDPKITAITAAMPGGTKLDIFKDELNERYFDVGIAEEHAALFACGQACESFRPFLTIYSTFMQRAYDMIIHDMALQSLPVRLCMDRAGLSGDDGPTHHGLFDIGYLRVVPGIIHMQPKDEDEFVDMLWTMANYDDGPTAIRYPRGAGVGAKVKDEPALLTIGEAELIQEGTDVCLIGLGHLFELAVEAKDKLEAQGYSVCLINPRWIKPLDAKLITEKAAQCKVVCTFEDHVLPNGFGASIIELLSDADIPTKVERIGWPDAFVEHGKVDILREIHGITAENAIQLVSKHLG</sequence>
<dbReference type="NCBIfam" id="TIGR00204">
    <property type="entry name" value="dxs"/>
    <property type="match status" value="1"/>
</dbReference>
<evidence type="ECO:0000256" key="2">
    <source>
        <dbReference type="ARBA" id="ARBA00011081"/>
    </source>
</evidence>
<reference evidence="12 13" key="1">
    <citation type="submission" date="2016-12" db="EMBL/GenBank/DDBJ databases">
        <title>Study of bacterial adaptation to deep sea.</title>
        <authorList>
            <person name="Song J."/>
            <person name="Yoshizawa S."/>
            <person name="Kogure K."/>
        </authorList>
    </citation>
    <scope>NUCLEOTIDE SEQUENCE [LARGE SCALE GENOMIC DNA]</scope>
    <source>
        <strain evidence="12 13">SAORIC-165</strain>
    </source>
</reference>
<evidence type="ECO:0000256" key="1">
    <source>
        <dbReference type="ARBA" id="ARBA00004980"/>
    </source>
</evidence>
<dbReference type="SUPFAM" id="SSF52922">
    <property type="entry name" value="TK C-terminal domain-like"/>
    <property type="match status" value="1"/>
</dbReference>
<dbReference type="InterPro" id="IPR029061">
    <property type="entry name" value="THDP-binding"/>
</dbReference>
<dbReference type="InterPro" id="IPR049557">
    <property type="entry name" value="Transketolase_CS"/>
</dbReference>
<evidence type="ECO:0000256" key="8">
    <source>
        <dbReference type="ARBA" id="ARBA00023052"/>
    </source>
</evidence>
<dbReference type="CDD" id="cd07033">
    <property type="entry name" value="TPP_PYR_DXS_TK_like"/>
    <property type="match status" value="1"/>
</dbReference>
<dbReference type="Pfam" id="PF02780">
    <property type="entry name" value="Transketolase_C"/>
    <property type="match status" value="1"/>
</dbReference>
<feature type="domain" description="Transketolase-like pyrimidine-binding" evidence="11">
    <location>
        <begin position="326"/>
        <end position="491"/>
    </location>
</feature>
<dbReference type="Pfam" id="PF13292">
    <property type="entry name" value="DXP_synthase_N"/>
    <property type="match status" value="1"/>
</dbReference>
<proteinExistence type="inferred from homology"/>
<dbReference type="NCBIfam" id="NF003933">
    <property type="entry name" value="PRK05444.2-2"/>
    <property type="match status" value="1"/>
</dbReference>
<keyword evidence="13" id="KW-1185">Reference proteome</keyword>
<dbReference type="HAMAP" id="MF_00315">
    <property type="entry name" value="DXP_synth"/>
    <property type="match status" value="1"/>
</dbReference>
<dbReference type="PROSITE" id="PS00802">
    <property type="entry name" value="TRANSKETOLASE_2"/>
    <property type="match status" value="1"/>
</dbReference>
<evidence type="ECO:0000259" key="11">
    <source>
        <dbReference type="SMART" id="SM00861"/>
    </source>
</evidence>
<feature type="binding site" evidence="10">
    <location>
        <position position="297"/>
    </location>
    <ligand>
        <name>thiamine diphosphate</name>
        <dbReference type="ChEBI" id="CHEBI:58937"/>
    </ligand>
</feature>
<keyword evidence="5 10" id="KW-0479">Metal-binding</keyword>
<dbReference type="SMART" id="SM00861">
    <property type="entry name" value="Transket_pyr"/>
    <property type="match status" value="1"/>
</dbReference>
<dbReference type="GO" id="GO:0019288">
    <property type="term" value="P:isopentenyl diphosphate biosynthetic process, methylerythritol 4-phosphate pathway"/>
    <property type="evidence" value="ECO:0007669"/>
    <property type="project" value="TreeGrafter"/>
</dbReference>
<keyword evidence="4 10" id="KW-0808">Transferase</keyword>
<evidence type="ECO:0000256" key="6">
    <source>
        <dbReference type="ARBA" id="ARBA00022842"/>
    </source>
</evidence>
<comment type="function">
    <text evidence="10">Catalyzes the acyloin condensation reaction between C atoms 2 and 3 of pyruvate and glyceraldehyde 3-phosphate to yield 1-deoxy-D-xylulose-5-phosphate (DXP).</text>
</comment>
<feature type="binding site" evidence="10">
    <location>
        <position position="87"/>
    </location>
    <ligand>
        <name>thiamine diphosphate</name>
        <dbReference type="ChEBI" id="CHEBI:58937"/>
    </ligand>
</feature>
<dbReference type="AlphaFoldDB" id="A0A2S7U4F7"/>
<dbReference type="EC" id="2.2.1.7" evidence="10"/>
<feature type="binding site" evidence="10">
    <location>
        <position position="188"/>
    </location>
    <ligand>
        <name>Mg(2+)</name>
        <dbReference type="ChEBI" id="CHEBI:18420"/>
    </ligand>
</feature>
<feature type="binding site" evidence="10">
    <location>
        <position position="188"/>
    </location>
    <ligand>
        <name>thiamine diphosphate</name>
        <dbReference type="ChEBI" id="CHEBI:58937"/>
    </ligand>
</feature>
<dbReference type="PANTHER" id="PTHR43322">
    <property type="entry name" value="1-D-DEOXYXYLULOSE 5-PHOSPHATE SYNTHASE-RELATED"/>
    <property type="match status" value="1"/>
</dbReference>
<keyword evidence="9 10" id="KW-0414">Isoprene biosynthesis</keyword>
<comment type="subunit">
    <text evidence="3 10">Homodimer.</text>
</comment>
<dbReference type="InterPro" id="IPR009014">
    <property type="entry name" value="Transketo_C/PFOR_II"/>
</dbReference>
<comment type="cofactor">
    <cofactor evidence="10">
        <name>Mg(2+)</name>
        <dbReference type="ChEBI" id="CHEBI:18420"/>
    </cofactor>
    <text evidence="10">Binds 1 Mg(2+) ion per subunit.</text>
</comment>
<dbReference type="Pfam" id="PF02779">
    <property type="entry name" value="Transket_pyr"/>
    <property type="match status" value="1"/>
</dbReference>
<dbReference type="UniPathway" id="UPA00064">
    <property type="reaction ID" value="UER00091"/>
</dbReference>
<dbReference type="GO" id="GO:0030976">
    <property type="term" value="F:thiamine pyrophosphate binding"/>
    <property type="evidence" value="ECO:0007669"/>
    <property type="project" value="UniProtKB-UniRule"/>
</dbReference>
<evidence type="ECO:0000256" key="9">
    <source>
        <dbReference type="ARBA" id="ARBA00023229"/>
    </source>
</evidence>
<comment type="catalytic activity">
    <reaction evidence="10">
        <text>D-glyceraldehyde 3-phosphate + pyruvate + H(+) = 1-deoxy-D-xylulose 5-phosphate + CO2</text>
        <dbReference type="Rhea" id="RHEA:12605"/>
        <dbReference type="ChEBI" id="CHEBI:15361"/>
        <dbReference type="ChEBI" id="CHEBI:15378"/>
        <dbReference type="ChEBI" id="CHEBI:16526"/>
        <dbReference type="ChEBI" id="CHEBI:57792"/>
        <dbReference type="ChEBI" id="CHEBI:59776"/>
        <dbReference type="EC" id="2.2.1.7"/>
    </reaction>
</comment>
<organism evidence="12 13">
    <name type="scientific">Rubritalea profundi</name>
    <dbReference type="NCBI Taxonomy" id="1658618"/>
    <lineage>
        <taxon>Bacteria</taxon>
        <taxon>Pseudomonadati</taxon>
        <taxon>Verrucomicrobiota</taxon>
        <taxon>Verrucomicrobiia</taxon>
        <taxon>Verrucomicrobiales</taxon>
        <taxon>Rubritaleaceae</taxon>
        <taxon>Rubritalea</taxon>
    </lineage>
</organism>
<dbReference type="PANTHER" id="PTHR43322:SF5">
    <property type="entry name" value="1-DEOXY-D-XYLULOSE-5-PHOSPHATE SYNTHASE, CHLOROPLASTIC"/>
    <property type="match status" value="1"/>
</dbReference>
<dbReference type="InterPro" id="IPR005477">
    <property type="entry name" value="Dxylulose-5-P_synthase"/>
</dbReference>
<dbReference type="InterPro" id="IPR005475">
    <property type="entry name" value="Transketolase-like_Pyr-bd"/>
</dbReference>
<dbReference type="GO" id="GO:0008661">
    <property type="term" value="F:1-deoxy-D-xylulose-5-phosphate synthase activity"/>
    <property type="evidence" value="ECO:0007669"/>
    <property type="project" value="UniProtKB-UniRule"/>
</dbReference>
<evidence type="ECO:0000313" key="13">
    <source>
        <dbReference type="Proteomes" id="UP000239907"/>
    </source>
</evidence>
<accession>A0A2S7U4F7</accession>
<keyword evidence="7 10" id="KW-0784">Thiamine biosynthesis</keyword>
<name>A0A2S7U4F7_9BACT</name>
<evidence type="ECO:0000256" key="10">
    <source>
        <dbReference type="HAMAP-Rule" id="MF_00315"/>
    </source>
</evidence>
<dbReference type="GO" id="GO:0005829">
    <property type="term" value="C:cytosol"/>
    <property type="evidence" value="ECO:0007669"/>
    <property type="project" value="TreeGrafter"/>
</dbReference>
<keyword evidence="8 10" id="KW-0786">Thiamine pyrophosphate</keyword>
<dbReference type="InterPro" id="IPR033248">
    <property type="entry name" value="Transketolase_C"/>
</dbReference>
<dbReference type="Proteomes" id="UP000239907">
    <property type="component" value="Unassembled WGS sequence"/>
</dbReference>
<comment type="similarity">
    <text evidence="2 10">Belongs to the transketolase family. DXPS subfamily.</text>
</comment>
<dbReference type="OrthoDB" id="9803371at2"/>
<dbReference type="RefSeq" id="WP_105044411.1">
    <property type="nucleotide sequence ID" value="NZ_MQWA01000001.1"/>
</dbReference>
<protein>
    <recommendedName>
        <fullName evidence="10">1-deoxy-D-xylulose-5-phosphate synthase</fullName>
        <ecNumber evidence="10">2.2.1.7</ecNumber>
    </recommendedName>
    <alternativeName>
        <fullName evidence="10">1-deoxyxylulose-5-phosphate synthase</fullName>
        <shortName evidence="10">DXP synthase</shortName>
        <shortName evidence="10">DXPS</shortName>
    </alternativeName>
</protein>
<feature type="binding site" evidence="10">
    <location>
        <begin position="128"/>
        <end position="130"/>
    </location>
    <ligand>
        <name>thiamine diphosphate</name>
        <dbReference type="ChEBI" id="CHEBI:58937"/>
    </ligand>
</feature>
<dbReference type="Gene3D" id="3.40.50.970">
    <property type="match status" value="2"/>
</dbReference>
<evidence type="ECO:0000313" key="12">
    <source>
        <dbReference type="EMBL" id="PQJ29898.1"/>
    </source>
</evidence>
<evidence type="ECO:0000256" key="5">
    <source>
        <dbReference type="ARBA" id="ARBA00022723"/>
    </source>
</evidence>
<dbReference type="GO" id="GO:0000287">
    <property type="term" value="F:magnesium ion binding"/>
    <property type="evidence" value="ECO:0007669"/>
    <property type="project" value="UniProtKB-UniRule"/>
</dbReference>
<dbReference type="EMBL" id="MQWA01000001">
    <property type="protein sequence ID" value="PQJ29898.1"/>
    <property type="molecule type" value="Genomic_DNA"/>
</dbReference>